<sequence>MTDKAAIDPRLLKLISSLAKADAREDHERWVNGLPPLKADAPLPAKKRSQKEDDAKVTVNWHSVLKEDKHRS</sequence>
<protein>
    <submittedName>
        <fullName evidence="2">Uncharacterized protein</fullName>
    </submittedName>
</protein>
<dbReference type="EMBL" id="VYXQ01000035">
    <property type="protein sequence ID" value="KAA9354262.1"/>
    <property type="molecule type" value="Genomic_DNA"/>
</dbReference>
<dbReference type="RefSeq" id="WP_151096016.1">
    <property type="nucleotide sequence ID" value="NZ_VYXQ01000035.1"/>
</dbReference>
<gene>
    <name evidence="2" type="ORF">F3W84_22655</name>
</gene>
<organism evidence="2 3">
    <name type="scientific">Ochrobactrum quorumnocens</name>
    <dbReference type="NCBI Taxonomy" id="271865"/>
    <lineage>
        <taxon>Bacteria</taxon>
        <taxon>Pseudomonadati</taxon>
        <taxon>Pseudomonadota</taxon>
        <taxon>Alphaproteobacteria</taxon>
        <taxon>Hyphomicrobiales</taxon>
        <taxon>Brucellaceae</taxon>
        <taxon>Brucella/Ochrobactrum group</taxon>
        <taxon>Ochrobactrum</taxon>
    </lineage>
</organism>
<keyword evidence="3" id="KW-1185">Reference proteome</keyword>
<feature type="compositionally biased region" description="Low complexity" evidence="1">
    <location>
        <begin position="34"/>
        <end position="44"/>
    </location>
</feature>
<evidence type="ECO:0000313" key="2">
    <source>
        <dbReference type="EMBL" id="KAA9354262.1"/>
    </source>
</evidence>
<dbReference type="Proteomes" id="UP000327108">
    <property type="component" value="Unassembled WGS sequence"/>
</dbReference>
<evidence type="ECO:0000313" key="3">
    <source>
        <dbReference type="Proteomes" id="UP000327108"/>
    </source>
</evidence>
<name>A0A5N1JGJ9_9HYPH</name>
<feature type="region of interest" description="Disordered" evidence="1">
    <location>
        <begin position="32"/>
        <end position="56"/>
    </location>
</feature>
<proteinExistence type="predicted"/>
<comment type="caution">
    <text evidence="2">The sequence shown here is derived from an EMBL/GenBank/DDBJ whole genome shotgun (WGS) entry which is preliminary data.</text>
</comment>
<accession>A0A5N1JGJ9</accession>
<evidence type="ECO:0000256" key="1">
    <source>
        <dbReference type="SAM" id="MobiDB-lite"/>
    </source>
</evidence>
<dbReference type="AlphaFoldDB" id="A0A5N1JGJ9"/>
<reference evidence="2 3" key="1">
    <citation type="submission" date="2019-09" db="EMBL/GenBank/DDBJ databases">
        <title>Biological control of the noxious weed angled onion (Allium triquetrum) thwarted by endophytic bacteria in Victoria, Australia.</title>
        <authorList>
            <person name="Tehranchian P."/>
            <person name="Adair R.J."/>
            <person name="Van T.H."/>
            <person name="Morrison P.D."/>
            <person name="Williams H."/>
            <person name="Lawrie A.C."/>
        </authorList>
    </citation>
    <scope>NUCLEOTIDE SEQUENCE [LARGE SCALE GENOMIC DNA]</scope>
    <source>
        <strain evidence="2 3">RPTAtOch1</strain>
    </source>
</reference>